<feature type="domain" description="HD/PDEase" evidence="1">
    <location>
        <begin position="66"/>
        <end position="224"/>
    </location>
</feature>
<dbReference type="PANTHER" id="PTHR11373">
    <property type="entry name" value="DEOXYNUCLEOSIDE TRIPHOSPHATE TRIPHOSPHOHYDROLASE"/>
    <property type="match status" value="1"/>
</dbReference>
<dbReference type="InterPro" id="IPR003607">
    <property type="entry name" value="HD/PDEase_dom"/>
</dbReference>
<accession>A0A1F5VIX3</accession>
<dbReference type="SUPFAM" id="SSF109604">
    <property type="entry name" value="HD-domain/PDEase-like"/>
    <property type="match status" value="1"/>
</dbReference>
<dbReference type="Pfam" id="PF01966">
    <property type="entry name" value="HD"/>
    <property type="match status" value="1"/>
</dbReference>
<dbReference type="EMBL" id="MFGW01000165">
    <property type="protein sequence ID" value="OGF63372.1"/>
    <property type="molecule type" value="Genomic_DNA"/>
</dbReference>
<organism evidence="2 3">
    <name type="scientific">Candidatus Fischerbacteria bacterium RBG_13_37_8</name>
    <dbReference type="NCBI Taxonomy" id="1817863"/>
    <lineage>
        <taxon>Bacteria</taxon>
        <taxon>Candidatus Fischeribacteriota</taxon>
    </lineage>
</organism>
<dbReference type="GO" id="GO:0008832">
    <property type="term" value="F:dGTPase activity"/>
    <property type="evidence" value="ECO:0007669"/>
    <property type="project" value="TreeGrafter"/>
</dbReference>
<proteinExistence type="predicted"/>
<dbReference type="GO" id="GO:0006203">
    <property type="term" value="P:dGTP catabolic process"/>
    <property type="evidence" value="ECO:0007669"/>
    <property type="project" value="TreeGrafter"/>
</dbReference>
<dbReference type="CDD" id="cd00077">
    <property type="entry name" value="HDc"/>
    <property type="match status" value="1"/>
</dbReference>
<reference evidence="2 3" key="1">
    <citation type="journal article" date="2016" name="Nat. Commun.">
        <title>Thousands of microbial genomes shed light on interconnected biogeochemical processes in an aquifer system.</title>
        <authorList>
            <person name="Anantharaman K."/>
            <person name="Brown C.T."/>
            <person name="Hug L.A."/>
            <person name="Sharon I."/>
            <person name="Castelle C.J."/>
            <person name="Probst A.J."/>
            <person name="Thomas B.C."/>
            <person name="Singh A."/>
            <person name="Wilkins M.J."/>
            <person name="Karaoz U."/>
            <person name="Brodie E.L."/>
            <person name="Williams K.H."/>
            <person name="Hubbard S.S."/>
            <person name="Banfield J.F."/>
        </authorList>
    </citation>
    <scope>NUCLEOTIDE SEQUENCE [LARGE SCALE GENOMIC DNA]</scope>
</reference>
<dbReference type="SMART" id="SM00471">
    <property type="entry name" value="HDc"/>
    <property type="match status" value="1"/>
</dbReference>
<dbReference type="InterPro" id="IPR050135">
    <property type="entry name" value="dGTPase-like"/>
</dbReference>
<evidence type="ECO:0000313" key="2">
    <source>
        <dbReference type="EMBL" id="OGF63372.1"/>
    </source>
</evidence>
<dbReference type="AlphaFoldDB" id="A0A1F5VIX3"/>
<dbReference type="Pfam" id="PF19276">
    <property type="entry name" value="HD_assoc_2"/>
    <property type="match status" value="1"/>
</dbReference>
<evidence type="ECO:0000259" key="1">
    <source>
        <dbReference type="SMART" id="SM00471"/>
    </source>
</evidence>
<name>A0A1F5VIX3_9BACT</name>
<dbReference type="Proteomes" id="UP000178943">
    <property type="component" value="Unassembled WGS sequence"/>
</dbReference>
<evidence type="ECO:0000313" key="3">
    <source>
        <dbReference type="Proteomes" id="UP000178943"/>
    </source>
</evidence>
<dbReference type="InterPro" id="IPR045509">
    <property type="entry name" value="HD_assoc_2"/>
</dbReference>
<dbReference type="STRING" id="1817863.A2Y62_05255"/>
<dbReference type="PANTHER" id="PTHR11373:SF4">
    <property type="entry name" value="DEOXYNUCLEOSIDE TRIPHOSPHATE TRIPHOSPHOHYDROLASE SAMHD1"/>
    <property type="match status" value="1"/>
</dbReference>
<dbReference type="Gene3D" id="1.10.3210.10">
    <property type="entry name" value="Hypothetical protein af1432"/>
    <property type="match status" value="1"/>
</dbReference>
<comment type="caution">
    <text evidence="2">The sequence shown here is derived from an EMBL/GenBank/DDBJ whole genome shotgun (WGS) entry which is preliminary data.</text>
</comment>
<protein>
    <recommendedName>
        <fullName evidence="1">HD/PDEase domain-containing protein</fullName>
    </recommendedName>
</protein>
<sequence length="471" mass="54833">MSFIYDSIYEGEGLIGDPIHHYIVFTTPKRNNLKETTEKDLIDSDWIQRLRYIYQLQSSRWVYPSAEHSRFQHSVGTMHLASMFIRRLYISLKQAADDTPSFPLVEETLRIAALLHDVGHGPFGHFFEENYLHQFKISHEMMSQKIILEKLYDLILGISRSPSGVFKKNEQIIPEYCAFLIDNQTMRQTRKFPKWLSLLTPLFSGVYTLDNIDYVMRDSYMCGVAIGPVDVDRLLYYTFFSRKGLTLHAGGSSALTMFLIARLYLYANVYFHRTTRAIDLQLKEIFKKTIQLMNIGNPALNLNHYFKLTDWYLLEQVKDWKSSSDLQKKAVAKDWDNILRRKVKWKMVFDETLSIHPVISKPLISSSEEFEKTIRSYLPSHLQTIPLCVDYAAQDGRPLNPINMGKAQIFIFNPTTKHISKGPLNQLFEYIPAKIIKCRVFSTSYRYAKSISEASKKALQQYNIHTDLKRG</sequence>
<gene>
    <name evidence="2" type="ORF">A2Y62_05255</name>
</gene>
<dbReference type="InterPro" id="IPR006674">
    <property type="entry name" value="HD_domain"/>
</dbReference>